<reference evidence="2" key="1">
    <citation type="journal article" date="2014" name="Int. J. Syst. Evol. Microbiol.">
        <title>Complete genome sequence of Corynebacterium casei LMG S-19264T (=DSM 44701T), isolated from a smear-ripened cheese.</title>
        <authorList>
            <consortium name="US DOE Joint Genome Institute (JGI-PGF)"/>
            <person name="Walter F."/>
            <person name="Albersmeier A."/>
            <person name="Kalinowski J."/>
            <person name="Ruckert C."/>
        </authorList>
    </citation>
    <scope>NUCLEOTIDE SEQUENCE</scope>
    <source>
        <strain evidence="2">JCM 4386</strain>
    </source>
</reference>
<evidence type="ECO:0000256" key="1">
    <source>
        <dbReference type="SAM" id="MobiDB-lite"/>
    </source>
</evidence>
<sequence length="69" mass="7441">MGGCMPWAEAVRLVGALRRHPEKQDPGLSAKTPFASCGRTPGEGRRCDLALNVQVRVRNGMGMASYLPD</sequence>
<organism evidence="2 3">
    <name type="scientific">Streptomyces humidus</name>
    <dbReference type="NCBI Taxonomy" id="52259"/>
    <lineage>
        <taxon>Bacteria</taxon>
        <taxon>Bacillati</taxon>
        <taxon>Actinomycetota</taxon>
        <taxon>Actinomycetes</taxon>
        <taxon>Kitasatosporales</taxon>
        <taxon>Streptomycetaceae</taxon>
        <taxon>Streptomyces</taxon>
    </lineage>
</organism>
<name>A0A918FW60_9ACTN</name>
<keyword evidence="3" id="KW-1185">Reference proteome</keyword>
<evidence type="ECO:0000313" key="2">
    <source>
        <dbReference type="EMBL" id="GGR90431.1"/>
    </source>
</evidence>
<evidence type="ECO:0000313" key="3">
    <source>
        <dbReference type="Proteomes" id="UP000606194"/>
    </source>
</evidence>
<dbReference type="Proteomes" id="UP000606194">
    <property type="component" value="Unassembled WGS sequence"/>
</dbReference>
<dbReference type="AlphaFoldDB" id="A0A918FW60"/>
<gene>
    <name evidence="2" type="ORF">GCM10010269_32000</name>
</gene>
<reference evidence="2" key="2">
    <citation type="submission" date="2020-09" db="EMBL/GenBank/DDBJ databases">
        <authorList>
            <person name="Sun Q."/>
            <person name="Ohkuma M."/>
        </authorList>
    </citation>
    <scope>NUCLEOTIDE SEQUENCE</scope>
    <source>
        <strain evidence="2">JCM 4386</strain>
    </source>
</reference>
<proteinExistence type="predicted"/>
<dbReference type="EMBL" id="BMTL01000011">
    <property type="protein sequence ID" value="GGR90431.1"/>
    <property type="molecule type" value="Genomic_DNA"/>
</dbReference>
<protein>
    <submittedName>
        <fullName evidence="2">Uncharacterized protein</fullName>
    </submittedName>
</protein>
<comment type="caution">
    <text evidence="2">The sequence shown here is derived from an EMBL/GenBank/DDBJ whole genome shotgun (WGS) entry which is preliminary data.</text>
</comment>
<accession>A0A918FW60</accession>
<feature type="region of interest" description="Disordered" evidence="1">
    <location>
        <begin position="21"/>
        <end position="41"/>
    </location>
</feature>